<dbReference type="PANTHER" id="PTHR11076">
    <property type="entry name" value="DNA REPAIR POLYMERASE UMUC / TRANSFERASE FAMILY MEMBER"/>
    <property type="match status" value="1"/>
</dbReference>
<comment type="caution">
    <text evidence="9">The sequence shown here is derived from an EMBL/GenBank/DDBJ whole genome shotgun (WGS) entry which is preliminary data.</text>
</comment>
<dbReference type="Proteomes" id="UP000818603">
    <property type="component" value="Unassembled WGS sequence"/>
</dbReference>
<proteinExistence type="inferred from homology"/>
<evidence type="ECO:0000313" key="10">
    <source>
        <dbReference type="Proteomes" id="UP000818603"/>
    </source>
</evidence>
<dbReference type="InterPro" id="IPR050116">
    <property type="entry name" value="DNA_polymerase-Y"/>
</dbReference>
<dbReference type="SUPFAM" id="SSF100879">
    <property type="entry name" value="Lesion bypass DNA polymerase (Y-family), little finger domain"/>
    <property type="match status" value="1"/>
</dbReference>
<dbReference type="NCBIfam" id="NF002751">
    <property type="entry name" value="PRK02794.1"/>
    <property type="match status" value="1"/>
</dbReference>
<comment type="similarity">
    <text evidence="1 7">Belongs to the DNA polymerase type-Y family.</text>
</comment>
<comment type="cofactor">
    <cofactor evidence="7">
        <name>Mg(2+)</name>
        <dbReference type="ChEBI" id="CHEBI:18420"/>
    </cofactor>
    <text evidence="7">Binds 2 magnesium ions per subunit.</text>
</comment>
<keyword evidence="7" id="KW-0963">Cytoplasm</keyword>
<accession>A0ABX0HIH3</accession>
<protein>
    <recommendedName>
        <fullName evidence="7">DNA polymerase IV</fullName>
        <shortName evidence="7">Pol IV</shortName>
        <ecNumber evidence="7">2.7.7.7</ecNumber>
    </recommendedName>
</protein>
<dbReference type="InterPro" id="IPR001126">
    <property type="entry name" value="UmuC"/>
</dbReference>
<keyword evidence="7" id="KW-0227">DNA damage</keyword>
<dbReference type="CDD" id="cd03586">
    <property type="entry name" value="PolY_Pol_IV_kappa"/>
    <property type="match status" value="1"/>
</dbReference>
<dbReference type="InterPro" id="IPR036775">
    <property type="entry name" value="DNA_pol_Y-fam_lit_finger_sf"/>
</dbReference>
<evidence type="ECO:0000256" key="6">
    <source>
        <dbReference type="ARBA" id="ARBA00049244"/>
    </source>
</evidence>
<dbReference type="EC" id="2.7.7.7" evidence="7"/>
<dbReference type="InterPro" id="IPR043502">
    <property type="entry name" value="DNA/RNA_pol_sf"/>
</dbReference>
<dbReference type="NCBIfam" id="NF002677">
    <property type="entry name" value="PRK02406.1"/>
    <property type="match status" value="1"/>
</dbReference>
<gene>
    <name evidence="7" type="primary">dinB</name>
    <name evidence="9" type="ORF">FF098_005540</name>
</gene>
<dbReference type="PANTHER" id="PTHR11076:SF33">
    <property type="entry name" value="DNA POLYMERASE KAPPA"/>
    <property type="match status" value="1"/>
</dbReference>
<sequence length="452" mass="50043">MASQATELKTAHWDGRHSGSAGFCRDCFTPQPDAATRRCPACGGMRLLRHEEIYSLSIAHLDCDAFFAAVEKRDNPELADKPVIVGGGKRGVVSTACYIARIYGVHSAMPMFKALKACPQAVVIKGNYEKYTEASRQIRAEMEALTPLVQAISIDEAFMDLSGTEKLHHAPPAVTLARLAKRIEETVGISVSIGLSHNKFLAKSASDLDKPRGFAVIGREETLTFLAEKPISFIWGVGASFSGKLARDGFNTIGDLQRADPRDLVKRYGEHGLRLARLSQGEDSRPVNPERETKSVSAETTFNDDLRDYAPLEDILWKLCEKVSRRMKEKGFAGRVVTLKLKTAQFRSMTRRSTLDHHTNLARELFAAGKALLREEIPGGQSRDSYRLIGIGFSDLVAAEQARQSFFFMDDHIKLEAQESAIDRLRAKFGDDIIGSARGLDTTTPRNNKDRQ</sequence>
<evidence type="ECO:0000256" key="7">
    <source>
        <dbReference type="HAMAP-Rule" id="MF_01113"/>
    </source>
</evidence>
<feature type="binding site" evidence="7">
    <location>
        <position position="62"/>
    </location>
    <ligand>
        <name>Mg(2+)</name>
        <dbReference type="ChEBI" id="CHEBI:18420"/>
    </ligand>
</feature>
<dbReference type="EMBL" id="VCJR02000001">
    <property type="protein sequence ID" value="NHK27361.1"/>
    <property type="molecule type" value="Genomic_DNA"/>
</dbReference>
<evidence type="ECO:0000256" key="1">
    <source>
        <dbReference type="ARBA" id="ARBA00010945"/>
    </source>
</evidence>
<evidence type="ECO:0000259" key="8">
    <source>
        <dbReference type="PROSITE" id="PS50173"/>
    </source>
</evidence>
<name>A0ABX0HIH3_9PROT</name>
<keyword evidence="3 7" id="KW-0515">Mutator protein</keyword>
<evidence type="ECO:0000313" key="9">
    <source>
        <dbReference type="EMBL" id="NHK27361.1"/>
    </source>
</evidence>
<dbReference type="Gene3D" id="3.30.70.270">
    <property type="match status" value="1"/>
</dbReference>
<comment type="function">
    <text evidence="5 7">Poorly processive, error-prone DNA polymerase involved in untargeted mutagenesis. Copies undamaged DNA at stalled replication forks, which arise in vivo from mismatched or misaligned primer ends. These misaligned primers can be extended by PolIV. Exhibits no 3'-5' exonuclease (proofreading) activity. May be involved in translesional synthesis, in conjunction with the beta clamp from PolIII.</text>
</comment>
<evidence type="ECO:0000256" key="2">
    <source>
        <dbReference type="ARBA" id="ARBA00011245"/>
    </source>
</evidence>
<reference evidence="9 10" key="1">
    <citation type="submission" date="2020-02" db="EMBL/GenBank/DDBJ databases">
        <title>Genome sequence of Parvularcula flava strain NH6-79.</title>
        <authorList>
            <person name="Abdul Karim M.H."/>
            <person name="Lam M.Q."/>
            <person name="Chen S.J."/>
            <person name="Yahya A."/>
            <person name="Shahir S."/>
            <person name="Shamsir M.S."/>
            <person name="Chong C.S."/>
        </authorList>
    </citation>
    <scope>NUCLEOTIDE SEQUENCE [LARGE SCALE GENOMIC DNA]</scope>
    <source>
        <strain evidence="9 10">NH6-79</strain>
    </source>
</reference>
<dbReference type="SUPFAM" id="SSF56672">
    <property type="entry name" value="DNA/RNA polymerases"/>
    <property type="match status" value="1"/>
</dbReference>
<feature type="site" description="Substrate discrimination" evidence="7">
    <location>
        <position position="67"/>
    </location>
</feature>
<dbReference type="Gene3D" id="1.10.150.20">
    <property type="entry name" value="5' to 3' exonuclease, C-terminal subdomain"/>
    <property type="match status" value="1"/>
</dbReference>
<keyword evidence="4 7" id="KW-0239">DNA-directed DNA polymerase</keyword>
<dbReference type="PROSITE" id="PS50173">
    <property type="entry name" value="UMUC"/>
    <property type="match status" value="1"/>
</dbReference>
<dbReference type="Gene3D" id="3.30.1490.100">
    <property type="entry name" value="DNA polymerase, Y-family, little finger domain"/>
    <property type="match status" value="1"/>
</dbReference>
<evidence type="ECO:0000256" key="5">
    <source>
        <dbReference type="ARBA" id="ARBA00025589"/>
    </source>
</evidence>
<keyword evidence="7" id="KW-0460">Magnesium</keyword>
<keyword evidence="7" id="KW-0479">Metal-binding</keyword>
<dbReference type="InterPro" id="IPR022880">
    <property type="entry name" value="DNApol_IV"/>
</dbReference>
<dbReference type="Pfam" id="PF00817">
    <property type="entry name" value="IMS"/>
    <property type="match status" value="1"/>
</dbReference>
<dbReference type="RefSeq" id="WP_155138249.1">
    <property type="nucleotide sequence ID" value="NZ_BMGZ01000001.1"/>
</dbReference>
<dbReference type="InterPro" id="IPR043128">
    <property type="entry name" value="Rev_trsase/Diguanyl_cyclase"/>
</dbReference>
<feature type="active site" evidence="7">
    <location>
        <position position="156"/>
    </location>
</feature>
<keyword evidence="7 9" id="KW-0548">Nucleotidyltransferase</keyword>
<keyword evidence="7 9" id="KW-0808">Transferase</keyword>
<dbReference type="Gene3D" id="3.40.1170.60">
    <property type="match status" value="1"/>
</dbReference>
<comment type="subcellular location">
    <subcellularLocation>
        <location evidence="7">Cytoplasm</location>
    </subcellularLocation>
</comment>
<dbReference type="InterPro" id="IPR017961">
    <property type="entry name" value="DNA_pol_Y-fam_little_finger"/>
</dbReference>
<evidence type="ECO:0000256" key="3">
    <source>
        <dbReference type="ARBA" id="ARBA00022457"/>
    </source>
</evidence>
<feature type="binding site" evidence="7">
    <location>
        <position position="155"/>
    </location>
    <ligand>
        <name>Mg(2+)</name>
        <dbReference type="ChEBI" id="CHEBI:18420"/>
    </ligand>
</feature>
<keyword evidence="10" id="KW-1185">Reference proteome</keyword>
<keyword evidence="7" id="KW-0235">DNA replication</keyword>
<comment type="subunit">
    <text evidence="2 7">Monomer.</text>
</comment>
<comment type="catalytic activity">
    <reaction evidence="6 7">
        <text>DNA(n) + a 2'-deoxyribonucleoside 5'-triphosphate = DNA(n+1) + diphosphate</text>
        <dbReference type="Rhea" id="RHEA:22508"/>
        <dbReference type="Rhea" id="RHEA-COMP:17339"/>
        <dbReference type="Rhea" id="RHEA-COMP:17340"/>
        <dbReference type="ChEBI" id="CHEBI:33019"/>
        <dbReference type="ChEBI" id="CHEBI:61560"/>
        <dbReference type="ChEBI" id="CHEBI:173112"/>
        <dbReference type="EC" id="2.7.7.7"/>
    </reaction>
</comment>
<keyword evidence="7" id="KW-0238">DNA-binding</keyword>
<evidence type="ECO:0000256" key="4">
    <source>
        <dbReference type="ARBA" id="ARBA00022932"/>
    </source>
</evidence>
<dbReference type="Pfam" id="PF11799">
    <property type="entry name" value="IMS_C"/>
    <property type="match status" value="1"/>
</dbReference>
<keyword evidence="7" id="KW-0234">DNA repair</keyword>
<dbReference type="GO" id="GO:0003887">
    <property type="term" value="F:DNA-directed DNA polymerase activity"/>
    <property type="evidence" value="ECO:0007669"/>
    <property type="project" value="UniProtKB-EC"/>
</dbReference>
<feature type="domain" description="UmuC" evidence="8">
    <location>
        <begin position="58"/>
        <end position="238"/>
    </location>
</feature>
<dbReference type="HAMAP" id="MF_01113">
    <property type="entry name" value="DNApol_IV"/>
    <property type="match status" value="1"/>
</dbReference>
<organism evidence="9 10">
    <name type="scientific">Aquisalinus luteolus</name>
    <dbReference type="NCBI Taxonomy" id="1566827"/>
    <lineage>
        <taxon>Bacteria</taxon>
        <taxon>Pseudomonadati</taxon>
        <taxon>Pseudomonadota</taxon>
        <taxon>Alphaproteobacteria</taxon>
        <taxon>Parvularculales</taxon>
        <taxon>Parvularculaceae</taxon>
        <taxon>Aquisalinus</taxon>
    </lineage>
</organism>